<dbReference type="AlphaFoldDB" id="A0A8J3H9F9"/>
<reference evidence="3" key="2">
    <citation type="submission" date="2020-09" db="EMBL/GenBank/DDBJ databases">
        <authorList>
            <person name="Sun Q."/>
            <person name="Zhou Y."/>
        </authorList>
    </citation>
    <scope>NUCLEOTIDE SEQUENCE</scope>
    <source>
        <strain evidence="3">CGMCC 1.7081</strain>
    </source>
</reference>
<sequence length="69" mass="7518">MTTTPAVLAGVLAGLGAASLPDFLVAEPLRDGRLVKLLPDWRLPEGGIYMVYPPPRASALRVWWNSRNC</sequence>
<dbReference type="InterPro" id="IPR058163">
    <property type="entry name" value="LysR-type_TF_proteobact-type"/>
</dbReference>
<evidence type="ECO:0000259" key="2">
    <source>
        <dbReference type="Pfam" id="PF03466"/>
    </source>
</evidence>
<dbReference type="InterPro" id="IPR005119">
    <property type="entry name" value="LysR_subst-bd"/>
</dbReference>
<reference evidence="3" key="1">
    <citation type="journal article" date="2014" name="Int. J. Syst. Evol. Microbiol.">
        <title>Complete genome sequence of Corynebacterium casei LMG S-19264T (=DSM 44701T), isolated from a smear-ripened cheese.</title>
        <authorList>
            <consortium name="US DOE Joint Genome Institute (JGI-PGF)"/>
            <person name="Walter F."/>
            <person name="Albersmeier A."/>
            <person name="Kalinowski J."/>
            <person name="Ruckert C."/>
        </authorList>
    </citation>
    <scope>NUCLEOTIDE SEQUENCE</scope>
    <source>
        <strain evidence="3">CGMCC 1.7081</strain>
    </source>
</reference>
<dbReference type="GO" id="GO:0003700">
    <property type="term" value="F:DNA-binding transcription factor activity"/>
    <property type="evidence" value="ECO:0007669"/>
    <property type="project" value="TreeGrafter"/>
</dbReference>
<gene>
    <name evidence="3" type="ORF">GCM10010961_32070</name>
</gene>
<proteinExistence type="inferred from homology"/>
<feature type="domain" description="LysR substrate-binding" evidence="2">
    <location>
        <begin position="3"/>
        <end position="63"/>
    </location>
</feature>
<protein>
    <recommendedName>
        <fullName evidence="2">LysR substrate-binding domain-containing protein</fullName>
    </recommendedName>
</protein>
<accession>A0A8J3H9F9</accession>
<comment type="caution">
    <text evidence="3">The sequence shown here is derived from an EMBL/GenBank/DDBJ whole genome shotgun (WGS) entry which is preliminary data.</text>
</comment>
<dbReference type="PANTHER" id="PTHR30537:SF5">
    <property type="entry name" value="HTH-TYPE TRANSCRIPTIONAL ACTIVATOR TTDR-RELATED"/>
    <property type="match status" value="1"/>
</dbReference>
<dbReference type="RefSeq" id="WP_051312559.1">
    <property type="nucleotide sequence ID" value="NZ_BNAP01000018.1"/>
</dbReference>
<evidence type="ECO:0000313" key="4">
    <source>
        <dbReference type="Proteomes" id="UP000611500"/>
    </source>
</evidence>
<dbReference type="Gene3D" id="3.40.190.290">
    <property type="match status" value="1"/>
</dbReference>
<dbReference type="GO" id="GO:0043565">
    <property type="term" value="F:sequence-specific DNA binding"/>
    <property type="evidence" value="ECO:0007669"/>
    <property type="project" value="TreeGrafter"/>
</dbReference>
<dbReference type="PANTHER" id="PTHR30537">
    <property type="entry name" value="HTH-TYPE TRANSCRIPTIONAL REGULATOR"/>
    <property type="match status" value="1"/>
</dbReference>
<name>A0A8J3H9F9_9RHOB</name>
<comment type="similarity">
    <text evidence="1">Belongs to the LysR transcriptional regulatory family.</text>
</comment>
<evidence type="ECO:0000256" key="1">
    <source>
        <dbReference type="ARBA" id="ARBA00009437"/>
    </source>
</evidence>
<evidence type="ECO:0000313" key="3">
    <source>
        <dbReference type="EMBL" id="GHG97295.1"/>
    </source>
</evidence>
<keyword evidence="4" id="KW-1185">Reference proteome</keyword>
<dbReference type="SUPFAM" id="SSF53850">
    <property type="entry name" value="Periplasmic binding protein-like II"/>
    <property type="match status" value="1"/>
</dbReference>
<dbReference type="EMBL" id="BNAP01000018">
    <property type="protein sequence ID" value="GHG97295.1"/>
    <property type="molecule type" value="Genomic_DNA"/>
</dbReference>
<dbReference type="Proteomes" id="UP000611500">
    <property type="component" value="Unassembled WGS sequence"/>
</dbReference>
<dbReference type="GO" id="GO:0006351">
    <property type="term" value="P:DNA-templated transcription"/>
    <property type="evidence" value="ECO:0007669"/>
    <property type="project" value="TreeGrafter"/>
</dbReference>
<organism evidence="3 4">
    <name type="scientific">Pseudodonghicola xiamenensis</name>
    <dbReference type="NCBI Taxonomy" id="337702"/>
    <lineage>
        <taxon>Bacteria</taxon>
        <taxon>Pseudomonadati</taxon>
        <taxon>Pseudomonadota</taxon>
        <taxon>Alphaproteobacteria</taxon>
        <taxon>Rhodobacterales</taxon>
        <taxon>Paracoccaceae</taxon>
        <taxon>Pseudodonghicola</taxon>
    </lineage>
</organism>
<dbReference type="Pfam" id="PF03466">
    <property type="entry name" value="LysR_substrate"/>
    <property type="match status" value="1"/>
</dbReference>